<keyword evidence="18" id="KW-1185">Reference proteome</keyword>
<dbReference type="PANTHER" id="PTHR12989:SF10">
    <property type="entry name" value="DOL-P-GLC:GLC(2)MAN(9)GLCNAC(2)-PP-DOL ALPHA-1,2-GLUCOSYLTRANSFERASE-RELATED"/>
    <property type="match status" value="1"/>
</dbReference>
<evidence type="ECO:0000256" key="11">
    <source>
        <dbReference type="ARBA" id="ARBA00023136"/>
    </source>
</evidence>
<dbReference type="EMBL" id="JAXOVC010000010">
    <property type="protein sequence ID" value="KAK4496559.1"/>
    <property type="molecule type" value="Genomic_DNA"/>
</dbReference>
<dbReference type="Pfam" id="PF04922">
    <property type="entry name" value="DIE2_ALG10"/>
    <property type="match status" value="1"/>
</dbReference>
<keyword evidence="11 15" id="KW-0472">Membrane</keyword>
<feature type="transmembrane region" description="Helical" evidence="15">
    <location>
        <begin position="358"/>
        <end position="386"/>
    </location>
</feature>
<evidence type="ECO:0000256" key="9">
    <source>
        <dbReference type="ARBA" id="ARBA00022824"/>
    </source>
</evidence>
<evidence type="ECO:0000313" key="17">
    <source>
        <dbReference type="EMBL" id="KAK4496559.1"/>
    </source>
</evidence>
<evidence type="ECO:0000256" key="3">
    <source>
        <dbReference type="ARBA" id="ARBA00010600"/>
    </source>
</evidence>
<protein>
    <recommendedName>
        <fullName evidence="5">Dol-P-Glc:Glc(2)Man(9)GlcNAc(2)-PP-Dol alpha-1,2-glucosyltransferase</fullName>
        <ecNumber evidence="4">2.4.1.256</ecNumber>
    </recommendedName>
    <alternativeName>
        <fullName evidence="12">Asparagine-linked glycosylation protein 10</fullName>
    </alternativeName>
</protein>
<dbReference type="Proteomes" id="UP001305779">
    <property type="component" value="Unassembled WGS sequence"/>
</dbReference>
<feature type="transmembrane region" description="Helical" evidence="15">
    <location>
        <begin position="406"/>
        <end position="423"/>
    </location>
</feature>
<evidence type="ECO:0000256" key="13">
    <source>
        <dbReference type="ARBA" id="ARBA00044727"/>
    </source>
</evidence>
<name>A0ABR0E5F5_ZASCE</name>
<feature type="transmembrane region" description="Helical" evidence="15">
    <location>
        <begin position="133"/>
        <end position="151"/>
    </location>
</feature>
<comment type="caution">
    <text evidence="17">The sequence shown here is derived from an EMBL/GenBank/DDBJ whole genome shotgun (WGS) entry which is preliminary data.</text>
</comment>
<organism evidence="17 18">
    <name type="scientific">Zasmidium cellare</name>
    <name type="common">Wine cellar mold</name>
    <name type="synonym">Racodium cellare</name>
    <dbReference type="NCBI Taxonomy" id="395010"/>
    <lineage>
        <taxon>Eukaryota</taxon>
        <taxon>Fungi</taxon>
        <taxon>Dikarya</taxon>
        <taxon>Ascomycota</taxon>
        <taxon>Pezizomycotina</taxon>
        <taxon>Dothideomycetes</taxon>
        <taxon>Dothideomycetidae</taxon>
        <taxon>Mycosphaerellales</taxon>
        <taxon>Mycosphaerellaceae</taxon>
        <taxon>Zasmidium</taxon>
    </lineage>
</organism>
<feature type="signal peptide" evidence="16">
    <location>
        <begin position="1"/>
        <end position="22"/>
    </location>
</feature>
<evidence type="ECO:0000256" key="10">
    <source>
        <dbReference type="ARBA" id="ARBA00022989"/>
    </source>
</evidence>
<evidence type="ECO:0000256" key="16">
    <source>
        <dbReference type="SAM" id="SignalP"/>
    </source>
</evidence>
<dbReference type="PIRSF" id="PIRSF028810">
    <property type="entry name" value="Alpha1_2_glucosyltferase_Alg10"/>
    <property type="match status" value="1"/>
</dbReference>
<gene>
    <name evidence="17" type="ORF">PRZ48_012539</name>
</gene>
<evidence type="ECO:0000256" key="6">
    <source>
        <dbReference type="ARBA" id="ARBA00022676"/>
    </source>
</evidence>
<keyword evidence="10 15" id="KW-1133">Transmembrane helix</keyword>
<feature type="chain" id="PRO_5045947475" description="Dol-P-Glc:Glc(2)Man(9)GlcNAc(2)-PP-Dol alpha-1,2-glucosyltransferase" evidence="16">
    <location>
        <begin position="23"/>
        <end position="587"/>
    </location>
</feature>
<comment type="similarity">
    <text evidence="3">Belongs to the ALG10 glucosyltransferase family.</text>
</comment>
<dbReference type="InterPro" id="IPR016900">
    <property type="entry name" value="Alg10"/>
</dbReference>
<keyword evidence="9" id="KW-0256">Endoplasmic reticulum</keyword>
<evidence type="ECO:0000313" key="18">
    <source>
        <dbReference type="Proteomes" id="UP001305779"/>
    </source>
</evidence>
<evidence type="ECO:0000256" key="12">
    <source>
        <dbReference type="ARBA" id="ARBA00032069"/>
    </source>
</evidence>
<feature type="transmembrane region" description="Helical" evidence="15">
    <location>
        <begin position="310"/>
        <end position="337"/>
    </location>
</feature>
<keyword evidence="6" id="KW-0328">Glycosyltransferase</keyword>
<sequence>MAAALATLLAPLNIWFSAVNKAVKEPYLDEVFHVRQAQHYCNGNFEIWDPKITTPPGLYVLSYLVQPTLGCSITSLRAINAVCLILLLLALRATYYVRREANNEKGSVSGLLATHSSLNMVLFPPLFFFSALYYTDIASTLSVTIFYWYFLRTLPNKRSTFVQGAIQVLLGLISLTFRQTNIFWVAVAPAALMLVVELDRGHRVVKDSMYKKAAGFGDNVFSVAKTSWKMEVIYDPPIRDAWFEDFFRTIVSIAACACKAATQPQRILDLVTALAPYITLIASFAAFILWNGSVVLGDKSNHTATINLPQILYLWPFITFFSWPLLLPHFALLPLTILSRIGELTHLEPLLIFRRRYFLPRLSLIATFIALALALVHFNTIVHPFLLADNRHFHFYIFRRLLRPWWVRYAVTPIYIITAWACIETRGEPVPSPKAATGLNHTAKSQGTADTLPPRETTDFERRACLPDGKSSSTVSFTLVSLATTALSLCTAPLVEPRYCIIPFIIWRMHLPLYTLDEHAASGARSDPSKAKSGKGRTWKAFLEAYDWRVVAETVWFLAINAVTGYIFINWGFEWPQEPGVVQRFMW</sequence>
<evidence type="ECO:0000256" key="4">
    <source>
        <dbReference type="ARBA" id="ARBA00011967"/>
    </source>
</evidence>
<evidence type="ECO:0000256" key="1">
    <source>
        <dbReference type="ARBA" id="ARBA00004477"/>
    </source>
</evidence>
<keyword evidence="8 15" id="KW-0812">Transmembrane</keyword>
<proteinExistence type="inferred from homology"/>
<keyword evidence="16" id="KW-0732">Signal</keyword>
<evidence type="ECO:0000256" key="15">
    <source>
        <dbReference type="SAM" id="Phobius"/>
    </source>
</evidence>
<evidence type="ECO:0000256" key="7">
    <source>
        <dbReference type="ARBA" id="ARBA00022679"/>
    </source>
</evidence>
<feature type="transmembrane region" description="Helical" evidence="15">
    <location>
        <begin position="267"/>
        <end position="290"/>
    </location>
</feature>
<evidence type="ECO:0000256" key="14">
    <source>
        <dbReference type="ARBA" id="ARBA00048064"/>
    </source>
</evidence>
<feature type="transmembrane region" description="Helical" evidence="15">
    <location>
        <begin position="550"/>
        <end position="569"/>
    </location>
</feature>
<dbReference type="PANTHER" id="PTHR12989">
    <property type="entry name" value="ALPHA-1,2-GLUCOSYLTRANSFERASE ALG10"/>
    <property type="match status" value="1"/>
</dbReference>
<evidence type="ECO:0000256" key="5">
    <source>
        <dbReference type="ARBA" id="ARBA00018512"/>
    </source>
</evidence>
<comment type="pathway">
    <text evidence="2">Protein modification; protein glycosylation.</text>
</comment>
<accession>A0ABR0E5F5</accession>
<comment type="subcellular location">
    <subcellularLocation>
        <location evidence="1">Endoplasmic reticulum membrane</location>
        <topology evidence="1">Multi-pass membrane protein</topology>
    </subcellularLocation>
</comment>
<evidence type="ECO:0000256" key="2">
    <source>
        <dbReference type="ARBA" id="ARBA00004922"/>
    </source>
</evidence>
<keyword evidence="7" id="KW-0808">Transferase</keyword>
<reference evidence="17 18" key="1">
    <citation type="journal article" date="2023" name="G3 (Bethesda)">
        <title>A chromosome-level genome assembly of Zasmidium syzygii isolated from banana leaves.</title>
        <authorList>
            <person name="van Westerhoven A.C."/>
            <person name="Mehrabi R."/>
            <person name="Talebi R."/>
            <person name="Steentjes M.B.F."/>
            <person name="Corcolon B."/>
            <person name="Chong P.A."/>
            <person name="Kema G.H.J."/>
            <person name="Seidl M.F."/>
        </authorList>
    </citation>
    <scope>NUCLEOTIDE SEQUENCE [LARGE SCALE GENOMIC DNA]</scope>
    <source>
        <strain evidence="17 18">P124</strain>
    </source>
</reference>
<comment type="function">
    <text evidence="13">Dol-P-Glc:Glc(2)Man(9)GlcNAc(2)-PP-Dol alpha-1,2-glucosyltransferase that operates in the biosynthetic pathway of dolichol-linked oligosaccharides, the glycan precursors employed in protein asparagine (N)-glycosylation. The assembly of dolichol-linked oligosaccharides begins on the cytosolic side of the endoplasmic reticulum membrane and finishes in its lumen. The sequential addition of sugars to dolichol pyrophosphate produces dolichol-linked oligosaccharides containing fourteen sugars, including two GlcNAcs, nine mannoses and three glucoses. Once assembled, the oligosaccharide is transferred from the lipid to nascent proteins by oligosaccharyltransferases. In the lumen of the endoplasmic reticulum, adds the third and last glucose residue from dolichyl phosphate glucose (Dol-P-Glc) onto the lipid-linked oligosaccharide intermediate Glc(2)Man(9)GlcNAc(2)-PP-Dol to produce Glc(3)Man(9)GlcNAc(2)-PP-Dol.</text>
</comment>
<comment type="catalytic activity">
    <reaction evidence="14">
        <text>an alpha-D-Glc-(1-&gt;3)-alpha-D-Glc-(1-&gt;3)-alpha-D-Man-(1-&gt;2)-alpha-D-Man-(1-&gt;2)-alpha-D-Man-(1-&gt;3)-[alpha-D-Man-(1-&gt;2)-alpha-D-Man-(1-&gt;3)-[alpha-D-Man-(1-&gt;2)-alpha-D-Man-(1-&gt;6)]-alpha-D-Man-(1-&gt;6)]-beta-D-Man-(1-&gt;4)-beta-D-GlcNAc-(1-&gt;4)-alpha-D-GlcNAc-diphospho-di-trans,poly-cis-dolichol + a di-trans,poly-cis-dolichyl beta-D-glucosyl phosphate = a alpha-D-Glc-(1-&gt;2)-alpha-D-Glc-(1-&gt;3)-alpha-D-Glc-(1-&gt;3)-alpha-D-Man-(1-&gt;2)-alpha-D-Man-(1-&gt;2)-alpha-D-Man-(1-&gt;3)-[alpha-D-Man-(1-&gt;2)-alpha-D-Man-(1-&gt;3)-[alpha-D-Man-(1-&gt;2)-alpha-D-Man-(1-&gt;6)]-alpha-D-Man-(1-&gt;6)]-beta-D-Man-(1-&gt;4)-beta-D-GlcNAc-(1-&gt;4)-alpha-D-GlcNAc-diphospho-di-trans,poly-cis-dolichol + a di-trans,poly-cis-dolichyl phosphate + H(+)</text>
        <dbReference type="Rhea" id="RHEA:29543"/>
        <dbReference type="Rhea" id="RHEA-COMP:19498"/>
        <dbReference type="Rhea" id="RHEA-COMP:19502"/>
        <dbReference type="Rhea" id="RHEA-COMP:19512"/>
        <dbReference type="Rhea" id="RHEA-COMP:19522"/>
        <dbReference type="ChEBI" id="CHEBI:15378"/>
        <dbReference type="ChEBI" id="CHEBI:57525"/>
        <dbReference type="ChEBI" id="CHEBI:57683"/>
        <dbReference type="ChEBI" id="CHEBI:132522"/>
        <dbReference type="ChEBI" id="CHEBI:132523"/>
        <dbReference type="EC" id="2.4.1.256"/>
    </reaction>
    <physiologicalReaction direction="left-to-right" evidence="14">
        <dbReference type="Rhea" id="RHEA:29544"/>
    </physiologicalReaction>
</comment>
<dbReference type="EC" id="2.4.1.256" evidence="4"/>
<evidence type="ECO:0000256" key="8">
    <source>
        <dbReference type="ARBA" id="ARBA00022692"/>
    </source>
</evidence>